<feature type="compositionally biased region" description="Basic and acidic residues" evidence="1">
    <location>
        <begin position="93"/>
        <end position="114"/>
    </location>
</feature>
<proteinExistence type="predicted"/>
<organism evidence="3 4">
    <name type="scientific">Cupriavidus yeoncheonensis</name>
    <dbReference type="NCBI Taxonomy" id="1462994"/>
    <lineage>
        <taxon>Bacteria</taxon>
        <taxon>Pseudomonadati</taxon>
        <taxon>Pseudomonadota</taxon>
        <taxon>Betaproteobacteria</taxon>
        <taxon>Burkholderiales</taxon>
        <taxon>Burkholderiaceae</taxon>
        <taxon>Cupriavidus</taxon>
    </lineage>
</organism>
<dbReference type="Proteomes" id="UP000672934">
    <property type="component" value="Unassembled WGS sequence"/>
</dbReference>
<evidence type="ECO:0000256" key="1">
    <source>
        <dbReference type="SAM" id="MobiDB-lite"/>
    </source>
</evidence>
<evidence type="ECO:0008006" key="5">
    <source>
        <dbReference type="Google" id="ProtNLM"/>
    </source>
</evidence>
<name>A0A916J3Q9_9BURK</name>
<keyword evidence="2" id="KW-0732">Signal</keyword>
<comment type="caution">
    <text evidence="3">The sequence shown here is derived from an EMBL/GenBank/DDBJ whole genome shotgun (WGS) entry which is preliminary data.</text>
</comment>
<evidence type="ECO:0000313" key="3">
    <source>
        <dbReference type="EMBL" id="CAG2158134.1"/>
    </source>
</evidence>
<feature type="region of interest" description="Disordered" evidence="1">
    <location>
        <begin position="76"/>
        <end position="114"/>
    </location>
</feature>
<feature type="signal peptide" evidence="2">
    <location>
        <begin position="1"/>
        <end position="25"/>
    </location>
</feature>
<feature type="compositionally biased region" description="Polar residues" evidence="1">
    <location>
        <begin position="80"/>
        <end position="89"/>
    </location>
</feature>
<evidence type="ECO:0000256" key="2">
    <source>
        <dbReference type="SAM" id="SignalP"/>
    </source>
</evidence>
<dbReference type="AlphaFoldDB" id="A0A916J3Q9"/>
<accession>A0A916J3Q9</accession>
<feature type="chain" id="PRO_5037296045" description="DUF4148 domain-containing protein" evidence="2">
    <location>
        <begin position="26"/>
        <end position="114"/>
    </location>
</feature>
<dbReference type="RefSeq" id="WP_211951079.1">
    <property type="nucleotide sequence ID" value="NZ_CAJPUY010000042.1"/>
</dbReference>
<sequence>MQSQFKAVFRIAAMLALGAVCSAHAQRQDGKDAAAAAIGNAVQEGSSPYRPETRSESLAAECRELAAQIGGAPKREYQVGGQSIETSQGRMVPELERERPRKELQEAYRAKCTN</sequence>
<reference evidence="3" key="1">
    <citation type="submission" date="2021-03" db="EMBL/GenBank/DDBJ databases">
        <authorList>
            <person name="Peeters C."/>
        </authorList>
    </citation>
    <scope>NUCLEOTIDE SEQUENCE</scope>
    <source>
        <strain evidence="3">LMG 31506</strain>
    </source>
</reference>
<keyword evidence="4" id="KW-1185">Reference proteome</keyword>
<gene>
    <name evidence="3" type="ORF">LMG31506_06253</name>
</gene>
<evidence type="ECO:0000313" key="4">
    <source>
        <dbReference type="Proteomes" id="UP000672934"/>
    </source>
</evidence>
<dbReference type="EMBL" id="CAJPUY010000042">
    <property type="protein sequence ID" value="CAG2158134.1"/>
    <property type="molecule type" value="Genomic_DNA"/>
</dbReference>
<protein>
    <recommendedName>
        <fullName evidence="5">DUF4148 domain-containing protein</fullName>
    </recommendedName>
</protein>